<name>A0A1G6SUR6_9GAMM</name>
<dbReference type="OrthoDB" id="5966395at2"/>
<evidence type="ECO:0000313" key="2">
    <source>
        <dbReference type="Proteomes" id="UP000199603"/>
    </source>
</evidence>
<accession>A0A1G6SUR6</accession>
<dbReference type="Proteomes" id="UP000199603">
    <property type="component" value="Unassembled WGS sequence"/>
</dbReference>
<keyword evidence="2" id="KW-1185">Reference proteome</keyword>
<gene>
    <name evidence="1" type="ORF">SAMN04488509_101700</name>
</gene>
<evidence type="ECO:0000313" key="1">
    <source>
        <dbReference type="EMBL" id="SDD20451.1"/>
    </source>
</evidence>
<sequence length="142" mass="15728">MTYLIRLLSTLRYMTLRRQLREMRTIVESLSPSTRSAVATLTMGEIQNAARAPVPHLYGAQEVHRYQPWSDAATQAFGKARSSVAQLKLRGIALWLAVVYHETRDMPHAGLAEIHREILGMLGHLKGTYAGAAASKMGLEGI</sequence>
<proteinExistence type="predicted"/>
<protein>
    <submittedName>
        <fullName evidence="1">Uncharacterized protein</fullName>
    </submittedName>
</protein>
<organism evidence="1 2">
    <name type="scientific">Aquimonas voraii</name>
    <dbReference type="NCBI Taxonomy" id="265719"/>
    <lineage>
        <taxon>Bacteria</taxon>
        <taxon>Pseudomonadati</taxon>
        <taxon>Pseudomonadota</taxon>
        <taxon>Gammaproteobacteria</taxon>
        <taxon>Lysobacterales</taxon>
        <taxon>Lysobacteraceae</taxon>
        <taxon>Aquimonas</taxon>
    </lineage>
</organism>
<dbReference type="EMBL" id="FNAG01000001">
    <property type="protein sequence ID" value="SDD20451.1"/>
    <property type="molecule type" value="Genomic_DNA"/>
</dbReference>
<reference evidence="1 2" key="1">
    <citation type="submission" date="2016-10" db="EMBL/GenBank/DDBJ databases">
        <authorList>
            <person name="de Groot N.N."/>
        </authorList>
    </citation>
    <scope>NUCLEOTIDE SEQUENCE [LARGE SCALE GENOMIC DNA]</scope>
    <source>
        <strain evidence="1 2">DSM 16957</strain>
    </source>
</reference>
<dbReference type="RefSeq" id="WP_091238873.1">
    <property type="nucleotide sequence ID" value="NZ_FNAG01000001.1"/>
</dbReference>
<dbReference type="AlphaFoldDB" id="A0A1G6SUR6"/>